<dbReference type="CDD" id="cd06170">
    <property type="entry name" value="LuxR_C_like"/>
    <property type="match status" value="1"/>
</dbReference>
<evidence type="ECO:0000256" key="2">
    <source>
        <dbReference type="ARBA" id="ARBA00023082"/>
    </source>
</evidence>
<dbReference type="NCBIfam" id="TIGR02937">
    <property type="entry name" value="sigma70-ECF"/>
    <property type="match status" value="1"/>
</dbReference>
<dbReference type="Pfam" id="PF04542">
    <property type="entry name" value="Sigma70_r2"/>
    <property type="match status" value="1"/>
</dbReference>
<dbReference type="EMBL" id="DVOH01000039">
    <property type="protein sequence ID" value="HIV00526.1"/>
    <property type="molecule type" value="Genomic_DNA"/>
</dbReference>
<dbReference type="InterPro" id="IPR013249">
    <property type="entry name" value="RNA_pol_sigma70_r4_t2"/>
</dbReference>
<accession>A0A9D1NDE6</accession>
<sequence length="201" mass="22709">MLTERSDLDLIRASRTKPETPESRLALETLAGRYKALVCKIARRYFLLSGGDTDDLIQEGMIGLLKAVFEYDPERDASFGGYATVCIRNKIVSAVRTYNRRSNRALNDALPIMTEDGAEEYLVDLSRAPDDPIETYIDRERSDALRQAIDTLLSPRQKAVLQLYLEGYSYKEIAARLALSEKSVDNAVMLVKRKIKQKLDA</sequence>
<evidence type="ECO:0000256" key="1">
    <source>
        <dbReference type="ARBA" id="ARBA00023015"/>
    </source>
</evidence>
<dbReference type="Proteomes" id="UP000886891">
    <property type="component" value="Unassembled WGS sequence"/>
</dbReference>
<dbReference type="GO" id="GO:0006352">
    <property type="term" value="P:DNA-templated transcription initiation"/>
    <property type="evidence" value="ECO:0007669"/>
    <property type="project" value="InterPro"/>
</dbReference>
<dbReference type="PIRSF" id="PIRSF002939">
    <property type="entry name" value="RNA_polymerase_sigma-H_factor"/>
    <property type="match status" value="1"/>
</dbReference>
<dbReference type="Gene3D" id="1.10.10.10">
    <property type="entry name" value="Winged helix-like DNA-binding domain superfamily/Winged helix DNA-binding domain"/>
    <property type="match status" value="1"/>
</dbReference>
<dbReference type="PROSITE" id="PS00715">
    <property type="entry name" value="SIGMA70_1"/>
    <property type="match status" value="1"/>
</dbReference>
<evidence type="ECO:0000313" key="7">
    <source>
        <dbReference type="Proteomes" id="UP000886891"/>
    </source>
</evidence>
<dbReference type="InterPro" id="IPR007627">
    <property type="entry name" value="RNA_pol_sigma70_r2"/>
</dbReference>
<keyword evidence="4" id="KW-0804">Transcription</keyword>
<dbReference type="SUPFAM" id="SSF88659">
    <property type="entry name" value="Sigma3 and sigma4 domains of RNA polymerase sigma factors"/>
    <property type="match status" value="1"/>
</dbReference>
<protein>
    <submittedName>
        <fullName evidence="6">Sigma-70 family RNA polymerase sigma factor</fullName>
    </submittedName>
</protein>
<feature type="domain" description="HTH luxR-type" evidence="5">
    <location>
        <begin position="146"/>
        <end position="201"/>
    </location>
</feature>
<dbReference type="Pfam" id="PF08281">
    <property type="entry name" value="Sigma70_r4_2"/>
    <property type="match status" value="1"/>
</dbReference>
<dbReference type="AlphaFoldDB" id="A0A9D1NDE6"/>
<evidence type="ECO:0000259" key="5">
    <source>
        <dbReference type="PROSITE" id="PS50043"/>
    </source>
</evidence>
<evidence type="ECO:0000256" key="4">
    <source>
        <dbReference type="ARBA" id="ARBA00023163"/>
    </source>
</evidence>
<keyword evidence="1" id="KW-0805">Transcription regulation</keyword>
<comment type="caution">
    <text evidence="6">The sequence shown here is derived from an EMBL/GenBank/DDBJ whole genome shotgun (WGS) entry which is preliminary data.</text>
</comment>
<keyword evidence="2" id="KW-0731">Sigma factor</keyword>
<dbReference type="InterPro" id="IPR000792">
    <property type="entry name" value="Tscrpt_reg_LuxR_C"/>
</dbReference>
<name>A0A9D1NDE6_9FIRM</name>
<evidence type="ECO:0000313" key="6">
    <source>
        <dbReference type="EMBL" id="HIV00526.1"/>
    </source>
</evidence>
<dbReference type="GO" id="GO:0003677">
    <property type="term" value="F:DNA binding"/>
    <property type="evidence" value="ECO:0007669"/>
    <property type="project" value="UniProtKB-KW"/>
</dbReference>
<dbReference type="PRINTS" id="PR00046">
    <property type="entry name" value="SIGMA70FCT"/>
</dbReference>
<proteinExistence type="predicted"/>
<dbReference type="PANTHER" id="PTHR30385">
    <property type="entry name" value="SIGMA FACTOR F FLAGELLAR"/>
    <property type="match status" value="1"/>
</dbReference>
<organism evidence="6 7">
    <name type="scientific">Candidatus Stercoripulliclostridium merdipullorum</name>
    <dbReference type="NCBI Taxonomy" id="2840952"/>
    <lineage>
        <taxon>Bacteria</taxon>
        <taxon>Bacillati</taxon>
        <taxon>Bacillota</taxon>
        <taxon>Clostridia</taxon>
        <taxon>Eubacteriales</taxon>
        <taxon>Candidatus Stercoripulliclostridium</taxon>
    </lineage>
</organism>
<gene>
    <name evidence="6" type="ORF">IAB14_05380</name>
</gene>
<dbReference type="PANTHER" id="PTHR30385:SF1">
    <property type="entry name" value="RNA POLYMERASE SIGMA-H FACTOR"/>
    <property type="match status" value="1"/>
</dbReference>
<dbReference type="Gene3D" id="1.10.1740.10">
    <property type="match status" value="1"/>
</dbReference>
<dbReference type="InterPro" id="IPR013324">
    <property type="entry name" value="RNA_pol_sigma_r3/r4-like"/>
</dbReference>
<dbReference type="SMART" id="SM00421">
    <property type="entry name" value="HTH_LUXR"/>
    <property type="match status" value="1"/>
</dbReference>
<keyword evidence="3" id="KW-0238">DNA-binding</keyword>
<evidence type="ECO:0000256" key="3">
    <source>
        <dbReference type="ARBA" id="ARBA00023125"/>
    </source>
</evidence>
<dbReference type="InterPro" id="IPR036388">
    <property type="entry name" value="WH-like_DNA-bd_sf"/>
</dbReference>
<dbReference type="PRINTS" id="PR00038">
    <property type="entry name" value="HTHLUXR"/>
</dbReference>
<reference evidence="6" key="2">
    <citation type="journal article" date="2021" name="PeerJ">
        <title>Extensive microbial diversity within the chicken gut microbiome revealed by metagenomics and culture.</title>
        <authorList>
            <person name="Gilroy R."/>
            <person name="Ravi A."/>
            <person name="Getino M."/>
            <person name="Pursley I."/>
            <person name="Horton D.L."/>
            <person name="Alikhan N.F."/>
            <person name="Baker D."/>
            <person name="Gharbi K."/>
            <person name="Hall N."/>
            <person name="Watson M."/>
            <person name="Adriaenssens E.M."/>
            <person name="Foster-Nyarko E."/>
            <person name="Jarju S."/>
            <person name="Secka A."/>
            <person name="Antonio M."/>
            <person name="Oren A."/>
            <person name="Chaudhuri R.R."/>
            <person name="La Ragione R."/>
            <person name="Hildebrand F."/>
            <person name="Pallen M.J."/>
        </authorList>
    </citation>
    <scope>NUCLEOTIDE SEQUENCE</scope>
    <source>
        <strain evidence="6">23406</strain>
    </source>
</reference>
<dbReference type="GO" id="GO:0016987">
    <property type="term" value="F:sigma factor activity"/>
    <property type="evidence" value="ECO:0007669"/>
    <property type="project" value="UniProtKB-KW"/>
</dbReference>
<dbReference type="InterPro" id="IPR013325">
    <property type="entry name" value="RNA_pol_sigma_r2"/>
</dbReference>
<dbReference type="InterPro" id="IPR016371">
    <property type="entry name" value="RNA_pol_sigma-H_factor"/>
</dbReference>
<reference evidence="6" key="1">
    <citation type="submission" date="2020-10" db="EMBL/GenBank/DDBJ databases">
        <authorList>
            <person name="Gilroy R."/>
        </authorList>
    </citation>
    <scope>NUCLEOTIDE SEQUENCE</scope>
    <source>
        <strain evidence="6">23406</strain>
    </source>
</reference>
<dbReference type="InterPro" id="IPR000943">
    <property type="entry name" value="RNA_pol_sigma70"/>
</dbReference>
<dbReference type="PROSITE" id="PS50043">
    <property type="entry name" value="HTH_LUXR_2"/>
    <property type="match status" value="1"/>
</dbReference>
<dbReference type="InterPro" id="IPR014284">
    <property type="entry name" value="RNA_pol_sigma-70_dom"/>
</dbReference>
<dbReference type="SUPFAM" id="SSF88946">
    <property type="entry name" value="Sigma2 domain of RNA polymerase sigma factors"/>
    <property type="match status" value="1"/>
</dbReference>